<keyword evidence="4 7" id="KW-0378">Hydrolase</keyword>
<evidence type="ECO:0000256" key="2">
    <source>
        <dbReference type="ARBA" id="ARBA00005336"/>
    </source>
</evidence>
<sequence>MSVVDLTNCRSVIFGCEGTTLSAAEKKFFKAEQPVGFILFSRNVETPKQLKKLVKSLRTAVGRPDAPVLIDQEGGRVQRLRAPHWFEAKSFGHFGDLYQTDPERAIEALRLTARLIAADLREAGITVNCTPCLDLHLPETVDAIGNRAFADNPQVVARLGAVVAEEMLTAGIIPVVKHMPGHGRATIDSHHALPHVGAPHDTLQETDFAPFKTLSVLPWGMTSHIVFDAIDPDHPATQSAAIIKDVIRGEIGFSGLLLTDDLNMEALSGSLAERATAALEAGVDIVLHCSGVLTEMQELAAVCPPLTEEAQARIELGNRVFDHTPDKIDAKADLARLNDLLETDIA</sequence>
<evidence type="ECO:0000256" key="3">
    <source>
        <dbReference type="ARBA" id="ARBA00012663"/>
    </source>
</evidence>
<dbReference type="InterPro" id="IPR050226">
    <property type="entry name" value="NagZ_Beta-hexosaminidase"/>
</dbReference>
<proteinExistence type="inferred from homology"/>
<dbReference type="PANTHER" id="PTHR30480">
    <property type="entry name" value="BETA-HEXOSAMINIDASE-RELATED"/>
    <property type="match status" value="1"/>
</dbReference>
<name>A0ABS3F9L5_9PROT</name>
<evidence type="ECO:0000256" key="4">
    <source>
        <dbReference type="ARBA" id="ARBA00022801"/>
    </source>
</evidence>
<dbReference type="EC" id="3.2.1.52" evidence="3"/>
<keyword evidence="8" id="KW-1185">Reference proteome</keyword>
<dbReference type="PANTHER" id="PTHR30480:SF13">
    <property type="entry name" value="BETA-HEXOSAMINIDASE"/>
    <property type="match status" value="1"/>
</dbReference>
<accession>A0ABS3F9L5</accession>
<dbReference type="GO" id="GO:0004563">
    <property type="term" value="F:beta-N-acetylhexosaminidase activity"/>
    <property type="evidence" value="ECO:0007669"/>
    <property type="project" value="UniProtKB-EC"/>
</dbReference>
<comment type="caution">
    <text evidence="7">The sequence shown here is derived from an EMBL/GenBank/DDBJ whole genome shotgun (WGS) entry which is preliminary data.</text>
</comment>
<feature type="domain" description="Glycoside hydrolase family 3 N-terminal" evidence="6">
    <location>
        <begin position="22"/>
        <end position="307"/>
    </location>
</feature>
<dbReference type="Gene3D" id="3.20.20.300">
    <property type="entry name" value="Glycoside hydrolase, family 3, N-terminal domain"/>
    <property type="match status" value="1"/>
</dbReference>
<dbReference type="InterPro" id="IPR017853">
    <property type="entry name" value="GH"/>
</dbReference>
<dbReference type="InterPro" id="IPR019800">
    <property type="entry name" value="Glyco_hydro_3_AS"/>
</dbReference>
<comment type="similarity">
    <text evidence="2">Belongs to the glycosyl hydrolase 3 family.</text>
</comment>
<evidence type="ECO:0000256" key="1">
    <source>
        <dbReference type="ARBA" id="ARBA00001231"/>
    </source>
</evidence>
<evidence type="ECO:0000313" key="7">
    <source>
        <dbReference type="EMBL" id="MBO0334632.1"/>
    </source>
</evidence>
<dbReference type="EMBL" id="JAFLNC010000004">
    <property type="protein sequence ID" value="MBO0334632.1"/>
    <property type="molecule type" value="Genomic_DNA"/>
</dbReference>
<dbReference type="Proteomes" id="UP000664761">
    <property type="component" value="Unassembled WGS sequence"/>
</dbReference>
<dbReference type="SUPFAM" id="SSF51445">
    <property type="entry name" value="(Trans)glycosidases"/>
    <property type="match status" value="1"/>
</dbReference>
<evidence type="ECO:0000259" key="6">
    <source>
        <dbReference type="Pfam" id="PF00933"/>
    </source>
</evidence>
<dbReference type="NCBIfam" id="NF003740">
    <property type="entry name" value="PRK05337.1"/>
    <property type="match status" value="1"/>
</dbReference>
<dbReference type="InterPro" id="IPR001764">
    <property type="entry name" value="Glyco_hydro_3_N"/>
</dbReference>
<dbReference type="Pfam" id="PF00933">
    <property type="entry name" value="Glyco_hydro_3"/>
    <property type="match status" value="1"/>
</dbReference>
<keyword evidence="5 7" id="KW-0326">Glycosidase</keyword>
<gene>
    <name evidence="7" type="primary">nagZ</name>
    <name evidence="7" type="ORF">J0X12_13475</name>
</gene>
<dbReference type="InterPro" id="IPR036962">
    <property type="entry name" value="Glyco_hydro_3_N_sf"/>
</dbReference>
<dbReference type="PROSITE" id="PS00775">
    <property type="entry name" value="GLYCOSYL_HYDROL_F3"/>
    <property type="match status" value="1"/>
</dbReference>
<protein>
    <recommendedName>
        <fullName evidence="3">beta-N-acetylhexosaminidase</fullName>
        <ecNumber evidence="3">3.2.1.52</ecNumber>
    </recommendedName>
</protein>
<evidence type="ECO:0000256" key="5">
    <source>
        <dbReference type="ARBA" id="ARBA00023295"/>
    </source>
</evidence>
<comment type="catalytic activity">
    <reaction evidence="1">
        <text>Hydrolysis of terminal non-reducing N-acetyl-D-hexosamine residues in N-acetyl-beta-D-hexosaminides.</text>
        <dbReference type="EC" id="3.2.1.52"/>
    </reaction>
</comment>
<reference evidence="7 8" key="1">
    <citation type="submission" date="2021-03" db="EMBL/GenBank/DDBJ databases">
        <title>Sneathiella sp. CAU 1612 isolated from Kang Won-do.</title>
        <authorList>
            <person name="Kim W."/>
        </authorList>
    </citation>
    <scope>NUCLEOTIDE SEQUENCE [LARGE SCALE GENOMIC DNA]</scope>
    <source>
        <strain evidence="7 8">CAU 1612</strain>
    </source>
</reference>
<organism evidence="7 8">
    <name type="scientific">Sneathiella sedimenti</name>
    <dbReference type="NCBI Taxonomy" id="2816034"/>
    <lineage>
        <taxon>Bacteria</taxon>
        <taxon>Pseudomonadati</taxon>
        <taxon>Pseudomonadota</taxon>
        <taxon>Alphaproteobacteria</taxon>
        <taxon>Sneathiellales</taxon>
        <taxon>Sneathiellaceae</taxon>
        <taxon>Sneathiella</taxon>
    </lineage>
</organism>
<evidence type="ECO:0000313" key="8">
    <source>
        <dbReference type="Proteomes" id="UP000664761"/>
    </source>
</evidence>